<protein>
    <submittedName>
        <fullName evidence="1">Unnamed protein product</fullName>
    </submittedName>
</protein>
<proteinExistence type="predicted"/>
<organism evidence="1 2">
    <name type="scientific">Aspergillus oryzae</name>
    <name type="common">Yellow koji mold</name>
    <dbReference type="NCBI Taxonomy" id="5062"/>
    <lineage>
        <taxon>Eukaryota</taxon>
        <taxon>Fungi</taxon>
        <taxon>Dikarya</taxon>
        <taxon>Ascomycota</taxon>
        <taxon>Pezizomycotina</taxon>
        <taxon>Eurotiomycetes</taxon>
        <taxon>Eurotiomycetidae</taxon>
        <taxon>Eurotiales</taxon>
        <taxon>Aspergillaceae</taxon>
        <taxon>Aspergillus</taxon>
        <taxon>Aspergillus subgen. Circumdati</taxon>
    </lineage>
</organism>
<evidence type="ECO:0000313" key="2">
    <source>
        <dbReference type="Proteomes" id="UP001165205"/>
    </source>
</evidence>
<dbReference type="AlphaFoldDB" id="A0AAN4YWN2"/>
<sequence length="164" mass="19072">MFHITNFIQSFGACLPTSARKPRTVIETAIELLAKQYVIPSQRSRLSTSYKATNEVVIEKYTTREEIGVLDIIEAEVTWGTAVFSYLGYEWKDGIFRILFSTRLRLRPKTICVVSCPQLIDAWRMTPDERHLLKVKLDCAWETIPWQKLEDMAGINRNEWFVVL</sequence>
<accession>A0AAN4YWN2</accession>
<reference evidence="1" key="1">
    <citation type="submission" date="2023-04" db="EMBL/GenBank/DDBJ databases">
        <title>Aspergillus oryzae NBRC 4228.</title>
        <authorList>
            <person name="Ichikawa N."/>
            <person name="Sato H."/>
            <person name="Tonouchi N."/>
        </authorList>
    </citation>
    <scope>NUCLEOTIDE SEQUENCE</scope>
    <source>
        <strain evidence="1">NBRC 4228</strain>
    </source>
</reference>
<gene>
    <name evidence="1" type="ORF">Aory04_001075900</name>
</gene>
<evidence type="ECO:0000313" key="1">
    <source>
        <dbReference type="EMBL" id="GMG35562.1"/>
    </source>
</evidence>
<dbReference type="Proteomes" id="UP001165205">
    <property type="component" value="Unassembled WGS sequence"/>
</dbReference>
<comment type="caution">
    <text evidence="1">The sequence shown here is derived from an EMBL/GenBank/DDBJ whole genome shotgun (WGS) entry which is preliminary data.</text>
</comment>
<dbReference type="EMBL" id="BSYA01000171">
    <property type="protein sequence ID" value="GMG35562.1"/>
    <property type="molecule type" value="Genomic_DNA"/>
</dbReference>
<name>A0AAN4YWN2_ASPOZ</name>